<name>A0A6M4MF53_9ALTE</name>
<dbReference type="InterPro" id="IPR036653">
    <property type="entry name" value="CinA-like_C"/>
</dbReference>
<evidence type="ECO:0000259" key="1">
    <source>
        <dbReference type="Pfam" id="PF02464"/>
    </source>
</evidence>
<dbReference type="Pfam" id="PF02464">
    <property type="entry name" value="CinA"/>
    <property type="match status" value="1"/>
</dbReference>
<dbReference type="InterPro" id="IPR008136">
    <property type="entry name" value="CinA_C"/>
</dbReference>
<dbReference type="OrthoDB" id="9801454at2"/>
<reference evidence="2 3" key="2">
    <citation type="submission" date="2020-04" db="EMBL/GenBank/DDBJ databases">
        <title>Complete genome sequence of Alteromonas pelagimontana 5.12T.</title>
        <authorList>
            <person name="Sinha R.K."/>
            <person name="Krishnan K.P."/>
            <person name="Kurian J.P."/>
        </authorList>
    </citation>
    <scope>NUCLEOTIDE SEQUENCE [LARGE SCALE GENOMIC DNA]</scope>
    <source>
        <strain evidence="2 3">5.12</strain>
    </source>
</reference>
<dbReference type="Proteomes" id="UP000219285">
    <property type="component" value="Chromosome"/>
</dbReference>
<dbReference type="RefSeq" id="WP_075610703.1">
    <property type="nucleotide sequence ID" value="NZ_CP052766.1"/>
</dbReference>
<gene>
    <name evidence="2" type="ORF">CA267_013645</name>
</gene>
<dbReference type="Gene3D" id="3.90.950.20">
    <property type="entry name" value="CinA-like"/>
    <property type="match status" value="1"/>
</dbReference>
<reference evidence="3" key="1">
    <citation type="submission" date="2014-12" db="EMBL/GenBank/DDBJ databases">
        <title>Complete genome sequence of a multi-drug resistant Klebsiella pneumoniae.</title>
        <authorList>
            <person name="Hua X."/>
            <person name="Chen Q."/>
            <person name="Li X."/>
            <person name="Feng Y."/>
            <person name="Ruan Z."/>
            <person name="Yu Y."/>
        </authorList>
    </citation>
    <scope>NUCLEOTIDE SEQUENCE [LARGE SCALE GENOMIC DNA]</scope>
    <source>
        <strain evidence="3">5.12</strain>
    </source>
</reference>
<organism evidence="2 3">
    <name type="scientific">Alteromonas pelagimontana</name>
    <dbReference type="NCBI Taxonomy" id="1858656"/>
    <lineage>
        <taxon>Bacteria</taxon>
        <taxon>Pseudomonadati</taxon>
        <taxon>Pseudomonadota</taxon>
        <taxon>Gammaproteobacteria</taxon>
        <taxon>Alteromonadales</taxon>
        <taxon>Alteromonadaceae</taxon>
        <taxon>Alteromonas/Salinimonas group</taxon>
        <taxon>Alteromonas</taxon>
    </lineage>
</organism>
<dbReference type="SUPFAM" id="SSF142433">
    <property type="entry name" value="CinA-like"/>
    <property type="match status" value="1"/>
</dbReference>
<proteinExistence type="predicted"/>
<dbReference type="AlphaFoldDB" id="A0A6M4MF53"/>
<dbReference type="KEGG" id="apel:CA267_013645"/>
<protein>
    <submittedName>
        <fullName evidence="2">CinA family protein</fullName>
    </submittedName>
</protein>
<evidence type="ECO:0000313" key="3">
    <source>
        <dbReference type="Proteomes" id="UP000219285"/>
    </source>
</evidence>
<feature type="domain" description="CinA C-terminal" evidence="1">
    <location>
        <begin position="20"/>
        <end position="166"/>
    </location>
</feature>
<dbReference type="EMBL" id="CP052766">
    <property type="protein sequence ID" value="QJR81729.1"/>
    <property type="molecule type" value="Genomic_DNA"/>
</dbReference>
<evidence type="ECO:0000313" key="2">
    <source>
        <dbReference type="EMBL" id="QJR81729.1"/>
    </source>
</evidence>
<accession>A0A6M4MF53</accession>
<dbReference type="NCBIfam" id="TIGR00199">
    <property type="entry name" value="PncC_domain"/>
    <property type="match status" value="1"/>
</dbReference>
<sequence>MKQGFSTVSVEECFQQKILELGEQLRQRGWTLSCAESCTGGGVAFTLTSVVGSSDWFQQSWVTYSNDAKQQLIGVASGTLEKYGAVSEQVVTEMAAGVVQRSGAQLGIAVSGVAGPGGGSADKPVGTVWFGFAMHGRVQAVKQFFKGDRQQVRSQSVVFAIEFLNKWLVEYH</sequence>
<keyword evidence="3" id="KW-1185">Reference proteome</keyword>